<evidence type="ECO:0000256" key="6">
    <source>
        <dbReference type="SAM" id="Phobius"/>
    </source>
</evidence>
<dbReference type="Pfam" id="PF02535">
    <property type="entry name" value="Zip"/>
    <property type="match status" value="1"/>
</dbReference>
<dbReference type="Proteomes" id="UP000800097">
    <property type="component" value="Unassembled WGS sequence"/>
</dbReference>
<feature type="transmembrane region" description="Helical" evidence="6">
    <location>
        <begin position="98"/>
        <end position="119"/>
    </location>
</feature>
<evidence type="ECO:0000256" key="2">
    <source>
        <dbReference type="ARBA" id="ARBA00022692"/>
    </source>
</evidence>
<evidence type="ECO:0000256" key="1">
    <source>
        <dbReference type="ARBA" id="ARBA00004141"/>
    </source>
</evidence>
<feature type="transmembrane region" description="Helical" evidence="6">
    <location>
        <begin position="319"/>
        <end position="338"/>
    </location>
</feature>
<dbReference type="PANTHER" id="PTHR11040:SF60">
    <property type="entry name" value="FAMILY ZINC TRANSPORTER, PUTATIVE (AFU_ORTHOLOGUE AFUA_8G04010)-RELATED"/>
    <property type="match status" value="1"/>
</dbReference>
<feature type="transmembrane region" description="Helical" evidence="6">
    <location>
        <begin position="378"/>
        <end position="399"/>
    </location>
</feature>
<dbReference type="GO" id="GO:0005886">
    <property type="term" value="C:plasma membrane"/>
    <property type="evidence" value="ECO:0007669"/>
    <property type="project" value="TreeGrafter"/>
</dbReference>
<feature type="compositionally biased region" description="Basic and acidic residues" evidence="5">
    <location>
        <begin position="292"/>
        <end position="305"/>
    </location>
</feature>
<feature type="compositionally biased region" description="Low complexity" evidence="5">
    <location>
        <begin position="222"/>
        <end position="238"/>
    </location>
</feature>
<dbReference type="PANTHER" id="PTHR11040">
    <property type="entry name" value="ZINC/IRON TRANSPORTER"/>
    <property type="match status" value="1"/>
</dbReference>
<evidence type="ECO:0000256" key="3">
    <source>
        <dbReference type="ARBA" id="ARBA00022989"/>
    </source>
</evidence>
<evidence type="ECO:0000256" key="5">
    <source>
        <dbReference type="SAM" id="MobiDB-lite"/>
    </source>
</evidence>
<name>A0A6A6JYK9_WESOR</name>
<keyword evidence="2 6" id="KW-0812">Transmembrane</keyword>
<proteinExistence type="predicted"/>
<feature type="transmembrane region" description="Helical" evidence="6">
    <location>
        <begin position="139"/>
        <end position="161"/>
    </location>
</feature>
<evidence type="ECO:0000313" key="8">
    <source>
        <dbReference type="Proteomes" id="UP000800097"/>
    </source>
</evidence>
<dbReference type="GeneID" id="54555434"/>
<accession>A0A6A6JYK9</accession>
<feature type="region of interest" description="Disordered" evidence="5">
    <location>
        <begin position="219"/>
        <end position="305"/>
    </location>
</feature>
<sequence length="473" mass="51003">MPSNCCSAPHADATDVADRPDVAWSQIPSDLLYDELRRRLQAGEDAKPPCGGTKASAGYYNTEMHVFALFLILAVSFAACAFPVIVNRIPKLPVPHRFLFFSRHFGTGVLIATAFIHLLPTAFQSLTDPCLPSFWTTSYPAMPGLIAMTSVFVVVGIEMYFASKGAGHVHTADFEMDEVSRSIHSGHRSSRSFSLYKASTMSGDAETLVPDYTTEVDGNLVAGPSFSDPAASDADAAPLQPRMSQDGNDSDPDRHSDEVQLLSRPISPRAGGHRGSNPSGRNHSRSPSRYGRRSDIQWNDEKHDAAEEERRKRQLLQCLLLEAGILFHSVFIGMAVSVATGASFVVLLVAISFHQTFEGFALGARISAIKFPPRSPQPWLMCLAYGTTTPIGQAIGLAIHNAYDPESQTGLLAVGLMNAISSGLLLFAGLVELLAEDFLSEDSYRVLTGKKRIQACICVVGGAALMSLVGAWA</sequence>
<dbReference type="GO" id="GO:0005385">
    <property type="term" value="F:zinc ion transmembrane transporter activity"/>
    <property type="evidence" value="ECO:0007669"/>
    <property type="project" value="TreeGrafter"/>
</dbReference>
<dbReference type="EMBL" id="ML986484">
    <property type="protein sequence ID" value="KAF2281314.1"/>
    <property type="molecule type" value="Genomic_DNA"/>
</dbReference>
<keyword evidence="8" id="KW-1185">Reference proteome</keyword>
<evidence type="ECO:0000313" key="7">
    <source>
        <dbReference type="EMBL" id="KAF2281314.1"/>
    </source>
</evidence>
<feature type="transmembrane region" description="Helical" evidence="6">
    <location>
        <begin position="66"/>
        <end position="86"/>
    </location>
</feature>
<gene>
    <name evidence="7" type="ORF">EI97DRAFT_491262</name>
</gene>
<dbReference type="RefSeq" id="XP_033658851.1">
    <property type="nucleotide sequence ID" value="XM_033802259.1"/>
</dbReference>
<evidence type="ECO:0000256" key="4">
    <source>
        <dbReference type="ARBA" id="ARBA00023136"/>
    </source>
</evidence>
<dbReference type="AlphaFoldDB" id="A0A6A6JYK9"/>
<organism evidence="7 8">
    <name type="scientific">Westerdykella ornata</name>
    <dbReference type="NCBI Taxonomy" id="318751"/>
    <lineage>
        <taxon>Eukaryota</taxon>
        <taxon>Fungi</taxon>
        <taxon>Dikarya</taxon>
        <taxon>Ascomycota</taxon>
        <taxon>Pezizomycotina</taxon>
        <taxon>Dothideomycetes</taxon>
        <taxon>Pleosporomycetidae</taxon>
        <taxon>Pleosporales</taxon>
        <taxon>Sporormiaceae</taxon>
        <taxon>Westerdykella</taxon>
    </lineage>
</organism>
<dbReference type="OrthoDB" id="448280at2759"/>
<comment type="subcellular location">
    <subcellularLocation>
        <location evidence="1">Membrane</location>
        <topology evidence="1">Multi-pass membrane protein</topology>
    </subcellularLocation>
</comment>
<dbReference type="InterPro" id="IPR003689">
    <property type="entry name" value="ZIP"/>
</dbReference>
<keyword evidence="4 6" id="KW-0472">Membrane</keyword>
<feature type="transmembrane region" description="Helical" evidence="6">
    <location>
        <begin position="411"/>
        <end position="434"/>
    </location>
</feature>
<feature type="transmembrane region" description="Helical" evidence="6">
    <location>
        <begin position="455"/>
        <end position="472"/>
    </location>
</feature>
<protein>
    <submittedName>
        <fullName evidence="7">Zinc/iron permease</fullName>
    </submittedName>
</protein>
<keyword evidence="3 6" id="KW-1133">Transmembrane helix</keyword>
<reference evidence="7" key="1">
    <citation type="journal article" date="2020" name="Stud. Mycol.">
        <title>101 Dothideomycetes genomes: a test case for predicting lifestyles and emergence of pathogens.</title>
        <authorList>
            <person name="Haridas S."/>
            <person name="Albert R."/>
            <person name="Binder M."/>
            <person name="Bloem J."/>
            <person name="Labutti K."/>
            <person name="Salamov A."/>
            <person name="Andreopoulos B."/>
            <person name="Baker S."/>
            <person name="Barry K."/>
            <person name="Bills G."/>
            <person name="Bluhm B."/>
            <person name="Cannon C."/>
            <person name="Castanera R."/>
            <person name="Culley D."/>
            <person name="Daum C."/>
            <person name="Ezra D."/>
            <person name="Gonzalez J."/>
            <person name="Henrissat B."/>
            <person name="Kuo A."/>
            <person name="Liang C."/>
            <person name="Lipzen A."/>
            <person name="Lutzoni F."/>
            <person name="Magnuson J."/>
            <person name="Mondo S."/>
            <person name="Nolan M."/>
            <person name="Ohm R."/>
            <person name="Pangilinan J."/>
            <person name="Park H.-J."/>
            <person name="Ramirez L."/>
            <person name="Alfaro M."/>
            <person name="Sun H."/>
            <person name="Tritt A."/>
            <person name="Yoshinaga Y."/>
            <person name="Zwiers L.-H."/>
            <person name="Turgeon B."/>
            <person name="Goodwin S."/>
            <person name="Spatafora J."/>
            <person name="Crous P."/>
            <person name="Grigoriev I."/>
        </authorList>
    </citation>
    <scope>NUCLEOTIDE SEQUENCE</scope>
    <source>
        <strain evidence="7">CBS 379.55</strain>
    </source>
</reference>
<feature type="compositionally biased region" description="Polar residues" evidence="5">
    <location>
        <begin position="276"/>
        <end position="287"/>
    </location>
</feature>